<keyword evidence="3" id="KW-1185">Reference proteome</keyword>
<keyword evidence="1" id="KW-1133">Transmembrane helix</keyword>
<feature type="transmembrane region" description="Helical" evidence="1">
    <location>
        <begin position="12"/>
        <end position="30"/>
    </location>
</feature>
<protein>
    <submittedName>
        <fullName evidence="2">Uncharacterized protein</fullName>
    </submittedName>
</protein>
<name>U5QI37_GLOK1</name>
<dbReference type="Proteomes" id="UP000017396">
    <property type="component" value="Chromosome"/>
</dbReference>
<dbReference type="KEGG" id="glj:GKIL_2350"/>
<organism evidence="2 3">
    <name type="scientific">Gloeobacter kilaueensis (strain ATCC BAA-2537 / CCAP 1431/1 / ULC 316 / JS1)</name>
    <dbReference type="NCBI Taxonomy" id="1183438"/>
    <lineage>
        <taxon>Bacteria</taxon>
        <taxon>Bacillati</taxon>
        <taxon>Cyanobacteriota</taxon>
        <taxon>Cyanophyceae</taxon>
        <taxon>Gloeobacterales</taxon>
        <taxon>Gloeobacteraceae</taxon>
        <taxon>Gloeobacter</taxon>
    </lineage>
</organism>
<reference evidence="2 3" key="1">
    <citation type="journal article" date="2013" name="PLoS ONE">
        <title>Cultivation and Complete Genome Sequencing of Gloeobacter kilaueensis sp. nov., from a Lava Cave in Kilauea Caldera, Hawai'i.</title>
        <authorList>
            <person name="Saw J.H."/>
            <person name="Schatz M."/>
            <person name="Brown M.V."/>
            <person name="Kunkel D.D."/>
            <person name="Foster J.S."/>
            <person name="Shick H."/>
            <person name="Christensen S."/>
            <person name="Hou S."/>
            <person name="Wan X."/>
            <person name="Donachie S.P."/>
        </authorList>
    </citation>
    <scope>NUCLEOTIDE SEQUENCE [LARGE SCALE GENOMIC DNA]</scope>
    <source>
        <strain evidence="3">JS</strain>
    </source>
</reference>
<evidence type="ECO:0000256" key="1">
    <source>
        <dbReference type="SAM" id="Phobius"/>
    </source>
</evidence>
<evidence type="ECO:0000313" key="3">
    <source>
        <dbReference type="Proteomes" id="UP000017396"/>
    </source>
</evidence>
<gene>
    <name evidence="2" type="ORF">GKIL_2350</name>
</gene>
<keyword evidence="1" id="KW-0472">Membrane</keyword>
<accession>U5QI37</accession>
<evidence type="ECO:0000313" key="2">
    <source>
        <dbReference type="EMBL" id="AGY58596.1"/>
    </source>
</evidence>
<sequence>MMIHFLGIPLQFILFVLLWLGIGYLSFSLARSTRRNWRQIRHHHAIPCTRCRYFSGEMVLKCPVNPKAALTDQAVDCPDFMGRVD</sequence>
<dbReference type="HOGENOM" id="CLU_163328_0_1_3"/>
<dbReference type="STRING" id="1183438.GKIL_2350"/>
<keyword evidence="1" id="KW-0812">Transmembrane</keyword>
<proteinExistence type="predicted"/>
<dbReference type="AlphaFoldDB" id="U5QI37"/>
<dbReference type="EMBL" id="CP003587">
    <property type="protein sequence ID" value="AGY58596.1"/>
    <property type="molecule type" value="Genomic_DNA"/>
</dbReference>